<dbReference type="EMBL" id="MN740210">
    <property type="protein sequence ID" value="QHT93765.1"/>
    <property type="molecule type" value="Genomic_DNA"/>
</dbReference>
<proteinExistence type="predicted"/>
<feature type="domain" description="TNase-like" evidence="1">
    <location>
        <begin position="21"/>
        <end position="137"/>
    </location>
</feature>
<dbReference type="InterPro" id="IPR016071">
    <property type="entry name" value="Staphylococal_nuclease_OB-fold"/>
</dbReference>
<dbReference type="InterPro" id="IPR035437">
    <property type="entry name" value="SNase_OB-fold_sf"/>
</dbReference>
<accession>A0A6C0IMN6</accession>
<dbReference type="SUPFAM" id="SSF50199">
    <property type="entry name" value="Staphylococcal nuclease"/>
    <property type="match status" value="1"/>
</dbReference>
<dbReference type="Gene3D" id="2.40.50.90">
    <property type="match status" value="1"/>
</dbReference>
<dbReference type="SMART" id="SM00318">
    <property type="entry name" value="SNc"/>
    <property type="match status" value="1"/>
</dbReference>
<sequence length="172" mass="19695">MFELYDVNYEDTEPFIPPITHGKVIKVYDGDTITIAAMLPYKDSILYRFSVRINGIDCPEIRTKDKDEKKCAIMAKGLIMEKAMNKIVSLENLQTEKYGRILADVICDGESLGDLLLNARLAIKYDGGKKSPTNWIKYYTHGDIKLNESPKKVPFYKKILNNIVSNRIKNKK</sequence>
<evidence type="ECO:0000313" key="2">
    <source>
        <dbReference type="EMBL" id="QHT93765.1"/>
    </source>
</evidence>
<reference evidence="2" key="1">
    <citation type="journal article" date="2020" name="Nature">
        <title>Giant virus diversity and host interactions through global metagenomics.</title>
        <authorList>
            <person name="Schulz F."/>
            <person name="Roux S."/>
            <person name="Paez-Espino D."/>
            <person name="Jungbluth S."/>
            <person name="Walsh D.A."/>
            <person name="Denef V.J."/>
            <person name="McMahon K.D."/>
            <person name="Konstantinidis K.T."/>
            <person name="Eloe-Fadrosh E.A."/>
            <person name="Kyrpides N.C."/>
            <person name="Woyke T."/>
        </authorList>
    </citation>
    <scope>NUCLEOTIDE SEQUENCE</scope>
    <source>
        <strain evidence="2">GVMAG-M-3300024258-14</strain>
    </source>
</reference>
<protein>
    <recommendedName>
        <fullName evidence="1">TNase-like domain-containing protein</fullName>
    </recommendedName>
</protein>
<dbReference type="Pfam" id="PF00565">
    <property type="entry name" value="SNase"/>
    <property type="match status" value="1"/>
</dbReference>
<organism evidence="2">
    <name type="scientific">viral metagenome</name>
    <dbReference type="NCBI Taxonomy" id="1070528"/>
    <lineage>
        <taxon>unclassified sequences</taxon>
        <taxon>metagenomes</taxon>
        <taxon>organismal metagenomes</taxon>
    </lineage>
</organism>
<name>A0A6C0IMN6_9ZZZZ</name>
<dbReference type="AlphaFoldDB" id="A0A6C0IMN6"/>
<evidence type="ECO:0000259" key="1">
    <source>
        <dbReference type="SMART" id="SM00318"/>
    </source>
</evidence>